<name>A0A1W1Y051_9NEIS</name>
<dbReference type="AlphaFoldDB" id="A0A1W1Y051"/>
<sequence length="103" mass="11163">MSAGRKIAALVILAGGAYWLLQLRKQQAGQTQDTGGFFLPVPDWASSAFGFIKTGFEDLTGGGMRSSDWIKGQLKEDEALRLDVYEGGSRDEAIFSTSMLLTL</sequence>
<organism evidence="1 2">
    <name type="scientific">Andreprevotia lacus DSM 23236</name>
    <dbReference type="NCBI Taxonomy" id="1121001"/>
    <lineage>
        <taxon>Bacteria</taxon>
        <taxon>Pseudomonadati</taxon>
        <taxon>Pseudomonadota</taxon>
        <taxon>Betaproteobacteria</taxon>
        <taxon>Neisseriales</taxon>
        <taxon>Chitinibacteraceae</taxon>
        <taxon>Andreprevotia</taxon>
    </lineage>
</organism>
<dbReference type="STRING" id="1121001.SAMN02745857_03881"/>
<evidence type="ECO:0000313" key="1">
    <source>
        <dbReference type="EMBL" id="SMC29512.1"/>
    </source>
</evidence>
<dbReference type="RefSeq" id="WP_084092813.1">
    <property type="nucleotide sequence ID" value="NZ_FWXD01000036.1"/>
</dbReference>
<evidence type="ECO:0000313" key="2">
    <source>
        <dbReference type="Proteomes" id="UP000192761"/>
    </source>
</evidence>
<gene>
    <name evidence="1" type="ORF">SAMN02745857_03881</name>
</gene>
<proteinExistence type="predicted"/>
<reference evidence="1 2" key="1">
    <citation type="submission" date="2017-04" db="EMBL/GenBank/DDBJ databases">
        <authorList>
            <person name="Afonso C.L."/>
            <person name="Miller P.J."/>
            <person name="Scott M.A."/>
            <person name="Spackman E."/>
            <person name="Goraichik I."/>
            <person name="Dimitrov K.M."/>
            <person name="Suarez D.L."/>
            <person name="Swayne D.E."/>
        </authorList>
    </citation>
    <scope>NUCLEOTIDE SEQUENCE [LARGE SCALE GENOMIC DNA]</scope>
    <source>
        <strain evidence="1 2">DSM 23236</strain>
    </source>
</reference>
<protein>
    <submittedName>
        <fullName evidence="1">Uncharacterized protein</fullName>
    </submittedName>
</protein>
<accession>A0A1W1Y051</accession>
<dbReference type="Proteomes" id="UP000192761">
    <property type="component" value="Unassembled WGS sequence"/>
</dbReference>
<keyword evidence="2" id="KW-1185">Reference proteome</keyword>
<dbReference type="EMBL" id="FWXD01000036">
    <property type="protein sequence ID" value="SMC29512.1"/>
    <property type="molecule type" value="Genomic_DNA"/>
</dbReference>